<sequence length="112" mass="12389">MADATITTSTIHTLSNGEIIDPTADKDPRHWLVERDPPPDIHVVSFQNLEIGYISYDPPKGFTAEEIMEFEGAKDCLTLEETKALIAERDEKGTLSVTGEARWAGLEGKMVD</sequence>
<protein>
    <submittedName>
        <fullName evidence="1">Uncharacterized protein</fullName>
    </submittedName>
</protein>
<keyword evidence="2" id="KW-1185">Reference proteome</keyword>
<name>A0A409W2D2_9AGAR</name>
<dbReference type="AlphaFoldDB" id="A0A409W2D2"/>
<evidence type="ECO:0000313" key="2">
    <source>
        <dbReference type="Proteomes" id="UP000284706"/>
    </source>
</evidence>
<organism evidence="1 2">
    <name type="scientific">Gymnopilus dilepis</name>
    <dbReference type="NCBI Taxonomy" id="231916"/>
    <lineage>
        <taxon>Eukaryota</taxon>
        <taxon>Fungi</taxon>
        <taxon>Dikarya</taxon>
        <taxon>Basidiomycota</taxon>
        <taxon>Agaricomycotina</taxon>
        <taxon>Agaricomycetes</taxon>
        <taxon>Agaricomycetidae</taxon>
        <taxon>Agaricales</taxon>
        <taxon>Agaricineae</taxon>
        <taxon>Hymenogastraceae</taxon>
        <taxon>Gymnopilus</taxon>
    </lineage>
</organism>
<evidence type="ECO:0000313" key="1">
    <source>
        <dbReference type="EMBL" id="PPQ72643.1"/>
    </source>
</evidence>
<reference evidence="1 2" key="1">
    <citation type="journal article" date="2018" name="Evol. Lett.">
        <title>Horizontal gene cluster transfer increased hallucinogenic mushroom diversity.</title>
        <authorList>
            <person name="Reynolds H.T."/>
            <person name="Vijayakumar V."/>
            <person name="Gluck-Thaler E."/>
            <person name="Korotkin H.B."/>
            <person name="Matheny P.B."/>
            <person name="Slot J.C."/>
        </authorList>
    </citation>
    <scope>NUCLEOTIDE SEQUENCE [LARGE SCALE GENOMIC DNA]</scope>
    <source>
        <strain evidence="1 2">SRW20</strain>
    </source>
</reference>
<comment type="caution">
    <text evidence="1">The sequence shown here is derived from an EMBL/GenBank/DDBJ whole genome shotgun (WGS) entry which is preliminary data.</text>
</comment>
<proteinExistence type="predicted"/>
<dbReference type="OrthoDB" id="2986439at2759"/>
<dbReference type="InParanoid" id="A0A409W2D2"/>
<dbReference type="EMBL" id="NHYE01005447">
    <property type="protein sequence ID" value="PPQ72643.1"/>
    <property type="molecule type" value="Genomic_DNA"/>
</dbReference>
<gene>
    <name evidence="1" type="ORF">CVT26_004350</name>
</gene>
<accession>A0A409W2D2</accession>
<dbReference type="Proteomes" id="UP000284706">
    <property type="component" value="Unassembled WGS sequence"/>
</dbReference>